<dbReference type="CDD" id="cd08023">
    <property type="entry name" value="GH16_laminarinase_like"/>
    <property type="match status" value="1"/>
</dbReference>
<dbReference type="Gene3D" id="2.60.120.200">
    <property type="match status" value="1"/>
</dbReference>
<dbReference type="InterPro" id="IPR055401">
    <property type="entry name" value="CEMIP_beta-hel_dom"/>
</dbReference>
<keyword evidence="4" id="KW-1185">Reference proteome</keyword>
<dbReference type="InterPro" id="IPR011050">
    <property type="entry name" value="Pectin_lyase_fold/virulence"/>
</dbReference>
<dbReference type="GO" id="GO:0005975">
    <property type="term" value="P:carbohydrate metabolic process"/>
    <property type="evidence" value="ECO:0007669"/>
    <property type="project" value="InterPro"/>
</dbReference>
<gene>
    <name evidence="3" type="ORF">TrRE_jg5198</name>
</gene>
<proteinExistence type="inferred from homology"/>
<dbReference type="Pfam" id="PF00722">
    <property type="entry name" value="Glyco_hydro_16"/>
    <property type="match status" value="1"/>
</dbReference>
<reference evidence="3" key="1">
    <citation type="submission" date="2022-07" db="EMBL/GenBank/DDBJ databases">
        <title>Genome analysis of Parmales, a sister group of diatoms, reveals the evolutionary specialization of diatoms from phago-mixotrophs to photoautotrophs.</title>
        <authorList>
            <person name="Ban H."/>
            <person name="Sato S."/>
            <person name="Yoshikawa S."/>
            <person name="Kazumasa Y."/>
            <person name="Nakamura Y."/>
            <person name="Ichinomiya M."/>
            <person name="Saitoh K."/>
            <person name="Sato N."/>
            <person name="Blanc-Mathieu R."/>
            <person name="Endo H."/>
            <person name="Kuwata A."/>
            <person name="Ogata H."/>
        </authorList>
    </citation>
    <scope>NUCLEOTIDE SEQUENCE</scope>
</reference>
<evidence type="ECO:0000259" key="2">
    <source>
        <dbReference type="PROSITE" id="PS51762"/>
    </source>
</evidence>
<dbReference type="OrthoDB" id="190800at2759"/>
<comment type="similarity">
    <text evidence="1">Belongs to the glycosyl hydrolase 16 family.</text>
</comment>
<dbReference type="InterPro" id="IPR000757">
    <property type="entry name" value="Beta-glucanase-like"/>
</dbReference>
<dbReference type="AlphaFoldDB" id="A0A9W7FFB6"/>
<comment type="caution">
    <text evidence="3">The sequence shown here is derived from an EMBL/GenBank/DDBJ whole genome shotgun (WGS) entry which is preliminary data.</text>
</comment>
<dbReference type="PROSITE" id="PS51762">
    <property type="entry name" value="GH16_2"/>
    <property type="match status" value="1"/>
</dbReference>
<sequence length="1240" mass="135289">MGPVSNYLGMRLRFTLILYVSTIILGSNVSLALDDNTCLQCAESISRGLCCQIQGFVGCIRAVECLSASPTSSPTSVVDSTNPPTCGEYQTVFMDDFHSLDLSNWNIVSREENHNEELQFYTDRQENVRVEGGMLVITPREESFGTKKWTSGRVNGKNKRYFKFGRFTVRAKVPSGLGLWSAIWMMPEDAVYGGWAASGEIDIMEADGSRPGLASSALHFSNEWPNNRHEGVPLANPFDGACPSRETDLSADFHDYQLVWTPTNMVFLVDDEVTWEVNLERDWHLDPNSQSPYNTFGQPWDQDFYFILNCAVGGWFLPDPVEGSGEDWPDAQMLVDFVKVEQRDGDDDGLCGVPTKRPSPNTFACRVKAGLTEADVFGPLGWVCGDGNVYVDVDCGAIFASHGVSDDDGATNFSPALNWVCNQDIFPLSCPDLFPPGNSETMNANIAFNHYYSGVVDKQGDKGCCFGDPDGVSNCRTEVVAAPCSAPQPSPHPPSPSNPNDLLITADNAVTLEASPVPHDFNEIIVSGTLTIDSNTHVRARRIEVLPEGTLVIGPDASGVLIELLHDDCRGPSAPHPDDGGAVATSICLRSGQLVSHGTTRIEASPVTSWTLMSSNANAGDSVIEVAECHGWVPGAALVVANGALQNEAQERRISSVEFEAETQSCTIHLASPLTQHVRAFIFETGPPVYQEVMYLMRNIVITGRMYGLESEPRHRQGVVVRQHKTGTMQISNTRVEHCGRIFIGQYCLHFHLLNSSPSSFLKSNAVVDGISKGITVHGTHHSTVEDNVVYNVMGVGIYVENGMEMLNNFFANVVGCGTVQGCLCRGCVPSQSFGDDSRQAAFYFKSAKQNFVDNHAFGALSCLLIDYQSVGTMFLPSGNMKGNVFHCKSFGWYPTNAFPRNVVQDADGLVDSTSCRAFKIDGSDNGVEVVIDNHTEYDIRDFGASSYEFSDIRFINTRIQGRTALYQKTYWRSEGTGAFCVHCELIPHPFVGLNLAGGEALMEFRDTILSPGVFSIPHHGYINGGLLASHYWFSGDVSRVSIDKIYDEGLSDPNAIILTVGDVNHFMDRSRAAFDAAGMGCTNAFPDSPKAMTCPSGNGKFRPIKIYSDGPHDLLVTVTDPTSGAKHDYRFPHYNKKSSFVDVFAKQDGRIVYGGWAFTVRAGAEVSLKSMDKIWAIDFGHRGWDEPVSILLNLEVAGDEGGGIQGCTIRDDHVRRFMTPYGPLVGGEGNGVGINTLCS</sequence>
<name>A0A9W7FFB6_9STRA</name>
<accession>A0A9W7FFB6</accession>
<organism evidence="3 4">
    <name type="scientific">Triparma retinervis</name>
    <dbReference type="NCBI Taxonomy" id="2557542"/>
    <lineage>
        <taxon>Eukaryota</taxon>
        <taxon>Sar</taxon>
        <taxon>Stramenopiles</taxon>
        <taxon>Ochrophyta</taxon>
        <taxon>Bolidophyceae</taxon>
        <taxon>Parmales</taxon>
        <taxon>Triparmaceae</taxon>
        <taxon>Triparma</taxon>
    </lineage>
</organism>
<dbReference type="Pfam" id="PF24606">
    <property type="entry name" value="CEMIP_beta-hel"/>
    <property type="match status" value="1"/>
</dbReference>
<dbReference type="InterPro" id="IPR050546">
    <property type="entry name" value="Glycosyl_Hydrlase_16"/>
</dbReference>
<evidence type="ECO:0000313" key="3">
    <source>
        <dbReference type="EMBL" id="GMI11272.1"/>
    </source>
</evidence>
<evidence type="ECO:0000256" key="1">
    <source>
        <dbReference type="ARBA" id="ARBA00006865"/>
    </source>
</evidence>
<dbReference type="Proteomes" id="UP001165082">
    <property type="component" value="Unassembled WGS sequence"/>
</dbReference>
<dbReference type="SUPFAM" id="SSF49899">
    <property type="entry name" value="Concanavalin A-like lectins/glucanases"/>
    <property type="match status" value="1"/>
</dbReference>
<protein>
    <recommendedName>
        <fullName evidence="2">GH16 domain-containing protein</fullName>
    </recommendedName>
</protein>
<dbReference type="EMBL" id="BRXZ01000415">
    <property type="protein sequence ID" value="GMI11272.1"/>
    <property type="molecule type" value="Genomic_DNA"/>
</dbReference>
<dbReference type="GO" id="GO:0004553">
    <property type="term" value="F:hydrolase activity, hydrolyzing O-glycosyl compounds"/>
    <property type="evidence" value="ECO:0007669"/>
    <property type="project" value="InterPro"/>
</dbReference>
<dbReference type="InterPro" id="IPR013320">
    <property type="entry name" value="ConA-like_dom_sf"/>
</dbReference>
<feature type="domain" description="GH16" evidence="2">
    <location>
        <begin position="78"/>
        <end position="346"/>
    </location>
</feature>
<dbReference type="SUPFAM" id="SSF51126">
    <property type="entry name" value="Pectin lyase-like"/>
    <property type="match status" value="1"/>
</dbReference>
<dbReference type="PANTHER" id="PTHR10963:SF55">
    <property type="entry name" value="GLYCOSIDE HYDROLASE FAMILY 16 PROTEIN"/>
    <property type="match status" value="1"/>
</dbReference>
<evidence type="ECO:0000313" key="4">
    <source>
        <dbReference type="Proteomes" id="UP001165082"/>
    </source>
</evidence>
<dbReference type="PANTHER" id="PTHR10963">
    <property type="entry name" value="GLYCOSYL HYDROLASE-RELATED"/>
    <property type="match status" value="1"/>
</dbReference>